<evidence type="ECO:0000256" key="3">
    <source>
        <dbReference type="SAM" id="Phobius"/>
    </source>
</evidence>
<evidence type="ECO:0000313" key="6">
    <source>
        <dbReference type="WBParaSite" id="EVEC_0000633001-mRNA-1"/>
    </source>
</evidence>
<accession>A0A0N4V7Q8</accession>
<dbReference type="GO" id="GO:0005783">
    <property type="term" value="C:endoplasmic reticulum"/>
    <property type="evidence" value="ECO:0007669"/>
    <property type="project" value="TreeGrafter"/>
</dbReference>
<reference evidence="6" key="1">
    <citation type="submission" date="2017-02" db="UniProtKB">
        <authorList>
            <consortium name="WormBaseParasite"/>
        </authorList>
    </citation>
    <scope>IDENTIFICATION</scope>
</reference>
<protein>
    <recommendedName>
        <fullName evidence="1">Small integral membrane protein 14</fullName>
    </recommendedName>
</protein>
<evidence type="ECO:0000313" key="5">
    <source>
        <dbReference type="Proteomes" id="UP000274131"/>
    </source>
</evidence>
<dbReference type="Pfam" id="PF11027">
    <property type="entry name" value="DUF2615"/>
    <property type="match status" value="1"/>
</dbReference>
<evidence type="ECO:0000256" key="2">
    <source>
        <dbReference type="SAM" id="MobiDB-lite"/>
    </source>
</evidence>
<name>A0A0N4V7Q8_ENTVE</name>
<evidence type="ECO:0000256" key="1">
    <source>
        <dbReference type="ARBA" id="ARBA00017902"/>
    </source>
</evidence>
<feature type="region of interest" description="Disordered" evidence="2">
    <location>
        <begin position="76"/>
        <end position="102"/>
    </location>
</feature>
<dbReference type="PANTHER" id="PTHR31019">
    <property type="entry name" value="SMALL INTEGRAL MEMBRANE PROTEIN 14"/>
    <property type="match status" value="1"/>
</dbReference>
<feature type="transmembrane region" description="Helical" evidence="3">
    <location>
        <begin position="52"/>
        <end position="69"/>
    </location>
</feature>
<sequence length="102" mass="11271">MSDHCECLFNHEAAMRRLLSLLRDSQGYCTDSECLREGPGLEGNGLLQGNNLLLILLIWGVLALALYYLRPNSMRNRQPESFEKPGPGPRNNGGGPPAPQIH</sequence>
<gene>
    <name evidence="4" type="ORF">EVEC_LOCUS5941</name>
</gene>
<organism evidence="6">
    <name type="scientific">Enterobius vermicularis</name>
    <name type="common">Human pinworm</name>
    <dbReference type="NCBI Taxonomy" id="51028"/>
    <lineage>
        <taxon>Eukaryota</taxon>
        <taxon>Metazoa</taxon>
        <taxon>Ecdysozoa</taxon>
        <taxon>Nematoda</taxon>
        <taxon>Chromadorea</taxon>
        <taxon>Rhabditida</taxon>
        <taxon>Spirurina</taxon>
        <taxon>Oxyuridomorpha</taxon>
        <taxon>Oxyuroidea</taxon>
        <taxon>Oxyuridae</taxon>
        <taxon>Enterobius</taxon>
    </lineage>
</organism>
<keyword evidence="3" id="KW-1133">Transmembrane helix</keyword>
<keyword evidence="3" id="KW-0812">Transmembrane</keyword>
<dbReference type="Proteomes" id="UP000274131">
    <property type="component" value="Unassembled WGS sequence"/>
</dbReference>
<keyword evidence="5" id="KW-1185">Reference proteome</keyword>
<dbReference type="InterPro" id="IPR020309">
    <property type="entry name" value="Smim-14"/>
</dbReference>
<dbReference type="PANTHER" id="PTHR31019:SF1">
    <property type="entry name" value="SMALL INTEGRAL MEMBRANE PROTEIN 14"/>
    <property type="match status" value="1"/>
</dbReference>
<keyword evidence="3" id="KW-0472">Membrane</keyword>
<reference evidence="4 5" key="2">
    <citation type="submission" date="2018-10" db="EMBL/GenBank/DDBJ databases">
        <authorList>
            <consortium name="Pathogen Informatics"/>
        </authorList>
    </citation>
    <scope>NUCLEOTIDE SEQUENCE [LARGE SCALE GENOMIC DNA]</scope>
</reference>
<dbReference type="OrthoDB" id="10054061at2759"/>
<dbReference type="STRING" id="51028.A0A0N4V7Q8"/>
<evidence type="ECO:0000313" key="4">
    <source>
        <dbReference type="EMBL" id="VDD91190.1"/>
    </source>
</evidence>
<dbReference type="WBParaSite" id="EVEC_0000633001-mRNA-1">
    <property type="protein sequence ID" value="EVEC_0000633001-mRNA-1"/>
    <property type="gene ID" value="EVEC_0000633001"/>
</dbReference>
<dbReference type="EMBL" id="UXUI01008320">
    <property type="protein sequence ID" value="VDD91190.1"/>
    <property type="molecule type" value="Genomic_DNA"/>
</dbReference>
<proteinExistence type="predicted"/>
<dbReference type="AlphaFoldDB" id="A0A0N4V7Q8"/>